<dbReference type="Proteomes" id="UP000004259">
    <property type="component" value="Unassembled WGS sequence"/>
</dbReference>
<dbReference type="SUPFAM" id="SSF56712">
    <property type="entry name" value="Prokaryotic type I DNA topoisomerase"/>
    <property type="match status" value="1"/>
</dbReference>
<dbReference type="Gene3D" id="3.40.50.140">
    <property type="match status" value="1"/>
</dbReference>
<dbReference type="EMBL" id="ADKM02000018">
    <property type="protein sequence ID" value="EGC04681.1"/>
    <property type="molecule type" value="Genomic_DNA"/>
</dbReference>
<dbReference type="NCBIfam" id="TIGR01051">
    <property type="entry name" value="topA_bact"/>
    <property type="match status" value="1"/>
</dbReference>
<sequence>MSDLVIVESPHKAKTVKRYLSGDYEVVASMGHLRDLPKSKLGVDIENDFEPQYINIKDKESLIKEIKKKAKASDHVYLAGDPDREGEAISWHLAQLLGLDMNDKNRVTFNEITKSGIDAGMSSPRTIDMDLVNAQQARRILDRIVGYKLSPFLWRKIRRGLSAGRVQSVAVKMICDRENEIRAFVSQEYWSIDAQFTAKSSKKPFAAKVDTVDGAKPELKCKADADAVLARLEGAEFVVSNVKKSVRKKNPAAPFTTSTLQQEASRRLGFQGRRTMKAAQELYEGLEVNGMGATGLITYMRTDSLRISDEARAAAYDFIKEKYGENYVPDKPRVYKTKGSAQDAHEAIRPTNPAITPDLVKASGVTNDQYKLYKLIWERFIASQMAGCTLDTMSVDIEAKGVMFKATGYSVKFDGFTVLYEESKDEEEEKKNVLPPLVKGDKLDPKEILGNQHFTQPPPRYTEATLVKAFEETGIGRPSTYVTTVTTIINRNYVERDGKQLKPTSLGEVTNELMSEHFDKIVDVKFTANMEKSLDDVESGKTGWVKTLQKFYKEFDKELTEAEKEMEGKRVKVPDEATDEICELCGKPMVIKIGRFGKFMACSGFPDCKNTKRIVMETGGDCPFCGKRVLLKKSKKGKKYYGCENNPECSFMTWDIPTEEKCPRCGSTLFQKGGKNGILICHKPDCGYQRNLSGENTEGTDNAE</sequence>
<dbReference type="Gene3D" id="1.10.290.10">
    <property type="entry name" value="Topoisomerase I, domain 4"/>
    <property type="match status" value="1"/>
</dbReference>
<keyword evidence="9 10" id="KW-0413">Isomerase</keyword>
<comment type="function">
    <text evidence="10">Releases the supercoiling and torsional tension of DNA, which is introduced during the DNA replication and transcription, by transiently cleaving and rejoining one strand of the DNA duplex. Introduces a single-strand break via transesterification at a target site in duplex DNA. The scissile phosphodiester is attacked by the catalytic tyrosine of the enzyme, resulting in the formation of a DNA-(5'-phosphotyrosyl)-enzyme intermediate and the expulsion of a 3'-OH DNA strand. The free DNA strand then undergoes passage around the unbroken strand, thus removing DNA supercoils. Finally, in the religation step, the DNA 3'-OH attacks the covalent intermediate to expel the active-site tyrosine and restore the DNA phosphodiester backbone.</text>
</comment>
<feature type="coiled-coil region" evidence="11">
    <location>
        <begin position="545"/>
        <end position="572"/>
    </location>
</feature>
<dbReference type="GO" id="GO:0003677">
    <property type="term" value="F:DNA binding"/>
    <property type="evidence" value="ECO:0007669"/>
    <property type="project" value="UniProtKB-KW"/>
</dbReference>
<dbReference type="InterPro" id="IPR023405">
    <property type="entry name" value="Topo_IA_core_domain"/>
</dbReference>
<dbReference type="Gene3D" id="1.10.460.10">
    <property type="entry name" value="Topoisomerase I, domain 2"/>
    <property type="match status" value="1"/>
</dbReference>
<comment type="catalytic activity">
    <reaction evidence="1 10">
        <text>ATP-independent breakage of single-stranded DNA, followed by passage and rejoining.</text>
        <dbReference type="EC" id="5.6.2.1"/>
    </reaction>
</comment>
<evidence type="ECO:0000259" key="13">
    <source>
        <dbReference type="PROSITE" id="PS52039"/>
    </source>
</evidence>
<keyword evidence="5" id="KW-0862">Zinc</keyword>
<comment type="subunit">
    <text evidence="10">Monomer.</text>
</comment>
<dbReference type="InterPro" id="IPR034149">
    <property type="entry name" value="TOPRIM_TopoI"/>
</dbReference>
<evidence type="ECO:0000256" key="8">
    <source>
        <dbReference type="ARBA" id="ARBA00023125"/>
    </source>
</evidence>
<evidence type="ECO:0000313" key="15">
    <source>
        <dbReference type="Proteomes" id="UP000004259"/>
    </source>
</evidence>
<evidence type="ECO:0000313" key="14">
    <source>
        <dbReference type="EMBL" id="EGC04681.1"/>
    </source>
</evidence>
<dbReference type="Pfam" id="PF01396">
    <property type="entry name" value="Zn_ribbon_Top1"/>
    <property type="match status" value="3"/>
</dbReference>
<evidence type="ECO:0000256" key="7">
    <source>
        <dbReference type="ARBA" id="ARBA00023029"/>
    </source>
</evidence>
<dbReference type="GO" id="GO:0003917">
    <property type="term" value="F:DNA topoisomerase type I (single strand cut, ATP-independent) activity"/>
    <property type="evidence" value="ECO:0007669"/>
    <property type="project" value="UniProtKB-UniRule"/>
</dbReference>
<dbReference type="PRINTS" id="PR00417">
    <property type="entry name" value="PRTPISMRASEI"/>
</dbReference>
<feature type="site" description="Interaction with DNA" evidence="10">
    <location>
        <position position="154"/>
    </location>
</feature>
<gene>
    <name evidence="10 14" type="primary">topA</name>
    <name evidence="14" type="ORF">CUS_7449</name>
</gene>
<proteinExistence type="inferred from homology"/>
<dbReference type="SMART" id="SM00437">
    <property type="entry name" value="TOP1Ac"/>
    <property type="match status" value="1"/>
</dbReference>
<dbReference type="AlphaFoldDB" id="E9S873"/>
<dbReference type="InterPro" id="IPR003601">
    <property type="entry name" value="Topo_IA_2"/>
</dbReference>
<evidence type="ECO:0000256" key="4">
    <source>
        <dbReference type="ARBA" id="ARBA00022771"/>
    </source>
</evidence>
<dbReference type="eggNOG" id="COG0550">
    <property type="taxonomic scope" value="Bacteria"/>
</dbReference>
<evidence type="ECO:0000256" key="5">
    <source>
        <dbReference type="ARBA" id="ARBA00022833"/>
    </source>
</evidence>
<dbReference type="InterPro" id="IPR013825">
    <property type="entry name" value="Topo_IA_cen_sub2"/>
</dbReference>
<dbReference type="InterPro" id="IPR013826">
    <property type="entry name" value="Topo_IA_cen_sub3"/>
</dbReference>
<dbReference type="Gene3D" id="2.70.20.10">
    <property type="entry name" value="Topoisomerase I, domain 3"/>
    <property type="match status" value="1"/>
</dbReference>
<dbReference type="Gene3D" id="3.30.65.10">
    <property type="entry name" value="Bacterial Topoisomerase I, domain 1"/>
    <property type="match status" value="1"/>
</dbReference>
<evidence type="ECO:0000256" key="3">
    <source>
        <dbReference type="ARBA" id="ARBA00022723"/>
    </source>
</evidence>
<dbReference type="InterPro" id="IPR005733">
    <property type="entry name" value="TopoI_bac-type"/>
</dbReference>
<comment type="caution">
    <text evidence="14">The sequence shown here is derived from an EMBL/GenBank/DDBJ whole genome shotgun (WGS) entry which is preliminary data.</text>
</comment>
<dbReference type="SMART" id="SM00436">
    <property type="entry name" value="TOP1Bc"/>
    <property type="match status" value="1"/>
</dbReference>
<dbReference type="Pfam" id="PF01131">
    <property type="entry name" value="Topoisom_bac"/>
    <property type="match status" value="1"/>
</dbReference>
<comment type="similarity">
    <text evidence="2 10">Belongs to the type IA topoisomerase family.</text>
</comment>
<evidence type="ECO:0000256" key="11">
    <source>
        <dbReference type="SAM" id="Coils"/>
    </source>
</evidence>
<dbReference type="GO" id="GO:0006265">
    <property type="term" value="P:DNA topological change"/>
    <property type="evidence" value="ECO:0007669"/>
    <property type="project" value="UniProtKB-UniRule"/>
</dbReference>
<dbReference type="InterPro" id="IPR013497">
    <property type="entry name" value="Topo_IA_cen"/>
</dbReference>
<evidence type="ECO:0000259" key="12">
    <source>
        <dbReference type="PROSITE" id="PS50880"/>
    </source>
</evidence>
<evidence type="ECO:0000256" key="10">
    <source>
        <dbReference type="HAMAP-Rule" id="MF_00952"/>
    </source>
</evidence>
<dbReference type="RefSeq" id="WP_002847138.1">
    <property type="nucleotide sequence ID" value="NZ_ADKM02000018.1"/>
</dbReference>
<dbReference type="InterPro" id="IPR023406">
    <property type="entry name" value="Topo_IA_AS"/>
</dbReference>
<evidence type="ECO:0000256" key="9">
    <source>
        <dbReference type="ARBA" id="ARBA00023235"/>
    </source>
</evidence>
<keyword evidence="3" id="KW-0479">Metal-binding</keyword>
<keyword evidence="7 10" id="KW-0799">Topoisomerase</keyword>
<feature type="site" description="Interaction with DNA" evidence="10">
    <location>
        <position position="301"/>
    </location>
</feature>
<dbReference type="InterPro" id="IPR006171">
    <property type="entry name" value="TOPRIM_dom"/>
</dbReference>
<dbReference type="PROSITE" id="PS52039">
    <property type="entry name" value="TOPO_IA_2"/>
    <property type="match status" value="1"/>
</dbReference>
<dbReference type="PANTHER" id="PTHR42785:SF1">
    <property type="entry name" value="DNA TOPOISOMERASE"/>
    <property type="match status" value="1"/>
</dbReference>
<dbReference type="EC" id="5.6.2.1" evidence="10"/>
<feature type="site" description="Interaction with DNA" evidence="10">
    <location>
        <position position="147"/>
    </location>
</feature>
<evidence type="ECO:0000256" key="1">
    <source>
        <dbReference type="ARBA" id="ARBA00000213"/>
    </source>
</evidence>
<keyword evidence="4" id="KW-0863">Zinc-finger</keyword>
<feature type="site" description="Interaction with DNA" evidence="10">
    <location>
        <position position="32"/>
    </location>
</feature>
<dbReference type="InterPro" id="IPR028612">
    <property type="entry name" value="Topoisom_1_IA"/>
</dbReference>
<dbReference type="CDD" id="cd00186">
    <property type="entry name" value="TOP1Ac"/>
    <property type="match status" value="1"/>
</dbReference>
<dbReference type="PANTHER" id="PTHR42785">
    <property type="entry name" value="DNA TOPOISOMERASE, TYPE IA, CORE"/>
    <property type="match status" value="1"/>
</dbReference>
<feature type="region of interest" description="Interaction with DNA" evidence="10">
    <location>
        <begin position="162"/>
        <end position="167"/>
    </location>
</feature>
<dbReference type="InterPro" id="IPR003602">
    <property type="entry name" value="Topo_IA_DNA-bd_dom"/>
</dbReference>
<name>E9S873_RUMAL</name>
<feature type="site" description="Interaction with DNA" evidence="10">
    <location>
        <position position="491"/>
    </location>
</feature>
<dbReference type="PROSITE" id="PS50880">
    <property type="entry name" value="TOPRIM"/>
    <property type="match status" value="1"/>
</dbReference>
<feature type="domain" description="Toprim" evidence="12">
    <location>
        <begin position="2"/>
        <end position="112"/>
    </location>
</feature>
<dbReference type="InterPro" id="IPR013498">
    <property type="entry name" value="Topo_IA_Znf"/>
</dbReference>
<keyword evidence="6" id="KW-0460">Magnesium</keyword>
<dbReference type="SMART" id="SM00493">
    <property type="entry name" value="TOPRIM"/>
    <property type="match status" value="1"/>
</dbReference>
<feature type="active site" description="O-(5'-phospho-DNA)-tyrosine intermediate" evidence="10">
    <location>
        <position position="299"/>
    </location>
</feature>
<dbReference type="GO" id="GO:0008270">
    <property type="term" value="F:zinc ion binding"/>
    <property type="evidence" value="ECO:0007669"/>
    <property type="project" value="UniProtKB-KW"/>
</dbReference>
<keyword evidence="11" id="KW-0175">Coiled coil</keyword>
<feature type="site" description="Interaction with DNA" evidence="10">
    <location>
        <position position="139"/>
    </location>
</feature>
<feature type="site" description="Interaction with DNA" evidence="10">
    <location>
        <position position="138"/>
    </location>
</feature>
<keyword evidence="15" id="KW-1185">Reference proteome</keyword>
<dbReference type="InterPro" id="IPR000380">
    <property type="entry name" value="Topo_IA"/>
</dbReference>
<accession>E9S873</accession>
<dbReference type="STRING" id="246199.CUS_7449"/>
<reference evidence="14 15" key="1">
    <citation type="submission" date="2011-02" db="EMBL/GenBank/DDBJ databases">
        <authorList>
            <person name="Nelson K.E."/>
            <person name="Sutton G."/>
            <person name="Torralba M."/>
            <person name="Durkin S."/>
            <person name="Harkins D."/>
            <person name="Montgomery R."/>
            <person name="Ziemer C."/>
            <person name="Klaassens E."/>
            <person name="Ocuiv P."/>
            <person name="Morrison M."/>
        </authorList>
    </citation>
    <scope>NUCLEOTIDE SEQUENCE [LARGE SCALE GENOMIC DNA]</scope>
    <source>
        <strain evidence="14 15">8</strain>
    </source>
</reference>
<dbReference type="PROSITE" id="PS00396">
    <property type="entry name" value="TOPO_IA_1"/>
    <property type="match status" value="1"/>
</dbReference>
<dbReference type="SUPFAM" id="SSF57783">
    <property type="entry name" value="Zinc beta-ribbon"/>
    <property type="match status" value="1"/>
</dbReference>
<evidence type="ECO:0000256" key="2">
    <source>
        <dbReference type="ARBA" id="ARBA00009446"/>
    </source>
</evidence>
<feature type="domain" description="Topo IA-type catalytic" evidence="13">
    <location>
        <begin position="128"/>
        <end position="560"/>
    </location>
</feature>
<dbReference type="HAMAP" id="MF_00952">
    <property type="entry name" value="Topoisom_1_prok"/>
    <property type="match status" value="1"/>
</dbReference>
<protein>
    <recommendedName>
        <fullName evidence="10">DNA topoisomerase 1</fullName>
        <ecNumber evidence="10">5.6.2.1</ecNumber>
    </recommendedName>
    <alternativeName>
        <fullName evidence="10">DNA topoisomerase I</fullName>
    </alternativeName>
</protein>
<evidence type="ECO:0000256" key="6">
    <source>
        <dbReference type="ARBA" id="ARBA00022842"/>
    </source>
</evidence>
<dbReference type="CDD" id="cd03363">
    <property type="entry name" value="TOPRIM_TopoIA_TopoI"/>
    <property type="match status" value="1"/>
</dbReference>
<organism evidence="14 15">
    <name type="scientific">Ruminococcus albus 8</name>
    <dbReference type="NCBI Taxonomy" id="246199"/>
    <lineage>
        <taxon>Bacteria</taxon>
        <taxon>Bacillati</taxon>
        <taxon>Bacillota</taxon>
        <taxon>Clostridia</taxon>
        <taxon>Eubacteriales</taxon>
        <taxon>Oscillospiraceae</taxon>
        <taxon>Ruminococcus</taxon>
    </lineage>
</organism>
<feature type="site" description="Interaction with DNA" evidence="10">
    <location>
        <position position="142"/>
    </location>
</feature>
<dbReference type="Pfam" id="PF01751">
    <property type="entry name" value="Toprim"/>
    <property type="match status" value="1"/>
</dbReference>
<dbReference type="OrthoDB" id="9804262at2"/>
<dbReference type="InterPro" id="IPR013824">
    <property type="entry name" value="Topo_IA_cen_sub1"/>
</dbReference>
<keyword evidence="8 10" id="KW-0238">DNA-binding</keyword>
<dbReference type="GO" id="GO:0005694">
    <property type="term" value="C:chromosome"/>
    <property type="evidence" value="ECO:0007669"/>
    <property type="project" value="InterPro"/>
</dbReference>